<feature type="transmembrane region" description="Helical" evidence="6">
    <location>
        <begin position="207"/>
        <end position="226"/>
    </location>
</feature>
<feature type="transmembrane region" description="Helical" evidence="6">
    <location>
        <begin position="263"/>
        <end position="284"/>
    </location>
</feature>
<dbReference type="GO" id="GO:0015035">
    <property type="term" value="F:protein-disulfide reductase activity"/>
    <property type="evidence" value="ECO:0007669"/>
    <property type="project" value="TreeGrafter"/>
</dbReference>
<sequence>MKNYFFHFLTFFITGLAVNLTPCVYPMLTVTASLFKPPQGQPVRLLPSFGKALIYVLGMAVMYSSLGVFAAMTGALFGGILQNKWVVITVAVLMLGLALSMFGVFQISVPSRLLQKLERLTRLPARQGKIRFFGLFFAGMFVGIFAAPCIGPPVLALLTSVADRGNPFFGFLSFFVFSLGLGFPYLVLGTFSGLLKKIPKAGSWLMWVEHVFGVILLGFSFYYFVIAFNPEFVKWVFPVTLILGGGYLGFIERSGKEKPLFVRLKWAAGLVSLIFGISIIAAILTPKESLAWDEYKS</sequence>
<feature type="non-terminal residue" evidence="8">
    <location>
        <position position="297"/>
    </location>
</feature>
<dbReference type="Pfam" id="PF02683">
    <property type="entry name" value="DsbD_TM"/>
    <property type="match status" value="1"/>
</dbReference>
<evidence type="ECO:0000256" key="2">
    <source>
        <dbReference type="ARBA" id="ARBA00022692"/>
    </source>
</evidence>
<keyword evidence="3" id="KW-0201">Cytochrome c-type biogenesis</keyword>
<feature type="transmembrane region" description="Helical" evidence="6">
    <location>
        <begin position="6"/>
        <end position="31"/>
    </location>
</feature>
<dbReference type="GO" id="GO:0017004">
    <property type="term" value="P:cytochrome complex assembly"/>
    <property type="evidence" value="ECO:0007669"/>
    <property type="project" value="UniProtKB-KW"/>
</dbReference>
<dbReference type="AlphaFoldDB" id="A0A2H0LZ62"/>
<feature type="transmembrane region" description="Helical" evidence="6">
    <location>
        <begin position="168"/>
        <end position="195"/>
    </location>
</feature>
<proteinExistence type="predicted"/>
<feature type="transmembrane region" description="Helical" evidence="6">
    <location>
        <begin position="232"/>
        <end position="251"/>
    </location>
</feature>
<evidence type="ECO:0000313" key="8">
    <source>
        <dbReference type="EMBL" id="PIQ89719.1"/>
    </source>
</evidence>
<feature type="domain" description="Cytochrome C biogenesis protein transmembrane" evidence="7">
    <location>
        <begin position="7"/>
        <end position="222"/>
    </location>
</feature>
<feature type="transmembrane region" description="Helical" evidence="6">
    <location>
        <begin position="52"/>
        <end position="79"/>
    </location>
</feature>
<gene>
    <name evidence="8" type="ORF">COV72_01630</name>
</gene>
<evidence type="ECO:0000256" key="4">
    <source>
        <dbReference type="ARBA" id="ARBA00022989"/>
    </source>
</evidence>
<evidence type="ECO:0000256" key="1">
    <source>
        <dbReference type="ARBA" id="ARBA00004141"/>
    </source>
</evidence>
<dbReference type="InterPro" id="IPR003834">
    <property type="entry name" value="Cyt_c_assmbl_TM_dom"/>
</dbReference>
<dbReference type="EMBL" id="PCWA01000020">
    <property type="protein sequence ID" value="PIQ89719.1"/>
    <property type="molecule type" value="Genomic_DNA"/>
</dbReference>
<comment type="caution">
    <text evidence="8">The sequence shown here is derived from an EMBL/GenBank/DDBJ whole genome shotgun (WGS) entry which is preliminary data.</text>
</comment>
<keyword evidence="4 6" id="KW-1133">Transmembrane helix</keyword>
<evidence type="ECO:0000259" key="7">
    <source>
        <dbReference type="Pfam" id="PF02683"/>
    </source>
</evidence>
<dbReference type="GO" id="GO:0045454">
    <property type="term" value="P:cell redox homeostasis"/>
    <property type="evidence" value="ECO:0007669"/>
    <property type="project" value="TreeGrafter"/>
</dbReference>
<keyword evidence="5 6" id="KW-0472">Membrane</keyword>
<feature type="transmembrane region" description="Helical" evidence="6">
    <location>
        <begin position="130"/>
        <end position="156"/>
    </location>
</feature>
<dbReference type="GO" id="GO:0016020">
    <property type="term" value="C:membrane"/>
    <property type="evidence" value="ECO:0007669"/>
    <property type="project" value="UniProtKB-SubCell"/>
</dbReference>
<evidence type="ECO:0000313" key="9">
    <source>
        <dbReference type="Proteomes" id="UP000229641"/>
    </source>
</evidence>
<evidence type="ECO:0000256" key="3">
    <source>
        <dbReference type="ARBA" id="ARBA00022748"/>
    </source>
</evidence>
<keyword evidence="2 6" id="KW-0812">Transmembrane</keyword>
<dbReference type="PANTHER" id="PTHR32234:SF0">
    <property type="entry name" value="THIOL:DISULFIDE INTERCHANGE PROTEIN DSBD"/>
    <property type="match status" value="1"/>
</dbReference>
<dbReference type="PANTHER" id="PTHR32234">
    <property type="entry name" value="THIOL:DISULFIDE INTERCHANGE PROTEIN DSBD"/>
    <property type="match status" value="1"/>
</dbReference>
<organism evidence="8 9">
    <name type="scientific">Candidatus Ghiorseimicrobium undicola</name>
    <dbReference type="NCBI Taxonomy" id="1974746"/>
    <lineage>
        <taxon>Bacteria</taxon>
        <taxon>Pseudomonadati</taxon>
        <taxon>Candidatus Omnitrophota</taxon>
        <taxon>Candidatus Ghiorseimicrobium</taxon>
    </lineage>
</organism>
<protein>
    <recommendedName>
        <fullName evidence="7">Cytochrome C biogenesis protein transmembrane domain-containing protein</fullName>
    </recommendedName>
</protein>
<evidence type="ECO:0000256" key="6">
    <source>
        <dbReference type="SAM" id="Phobius"/>
    </source>
</evidence>
<name>A0A2H0LZ62_9BACT</name>
<reference evidence="8 9" key="1">
    <citation type="submission" date="2017-09" db="EMBL/GenBank/DDBJ databases">
        <title>Depth-based differentiation of microbial function through sediment-hosted aquifers and enrichment of novel symbionts in the deep terrestrial subsurface.</title>
        <authorList>
            <person name="Probst A.J."/>
            <person name="Ladd B."/>
            <person name="Jarett J.K."/>
            <person name="Geller-Mcgrath D.E."/>
            <person name="Sieber C.M."/>
            <person name="Emerson J.B."/>
            <person name="Anantharaman K."/>
            <person name="Thomas B.C."/>
            <person name="Malmstrom R."/>
            <person name="Stieglmeier M."/>
            <person name="Klingl A."/>
            <person name="Woyke T."/>
            <person name="Ryan C.M."/>
            <person name="Banfield J.F."/>
        </authorList>
    </citation>
    <scope>NUCLEOTIDE SEQUENCE [LARGE SCALE GENOMIC DNA]</scope>
    <source>
        <strain evidence="8">CG11_big_fil_rev_8_21_14_0_20_42_13</strain>
    </source>
</reference>
<dbReference type="Proteomes" id="UP000229641">
    <property type="component" value="Unassembled WGS sequence"/>
</dbReference>
<feature type="transmembrane region" description="Helical" evidence="6">
    <location>
        <begin position="85"/>
        <end position="109"/>
    </location>
</feature>
<accession>A0A2H0LZ62</accession>
<evidence type="ECO:0000256" key="5">
    <source>
        <dbReference type="ARBA" id="ARBA00023136"/>
    </source>
</evidence>
<comment type="subcellular location">
    <subcellularLocation>
        <location evidence="1">Membrane</location>
        <topology evidence="1">Multi-pass membrane protein</topology>
    </subcellularLocation>
</comment>